<sequence length="255" mass="29284">MEKVMNLFDWAMINYKDNPILNCLLLCSVSLYVRMCFVWFNGKKDCKKIILFFMGLGFLWVLKGSPFAVIENGSMSLHMLILSSLCFLVPPFLLAGLPKKITQRPSRGWSRVFLSLFAILLFLYHIPFIQSLLMSSPFPNNLYEWGLFIFALGAWIPLMSLGDGEKRSPLCLSYKTLSVILILPSCIFLVLYSFFSTETDMFSNMLGICMPKDYRHFVPFPFNTKYDLVLSGFEMFIIHKMGMKGTELLLACLSK</sequence>
<reference evidence="7 8" key="1">
    <citation type="submission" date="2023-03" db="EMBL/GenBank/DDBJ databases">
        <title>Bacillus Genome Sequencing.</title>
        <authorList>
            <person name="Dunlap C."/>
        </authorList>
    </citation>
    <scope>NUCLEOTIDE SEQUENCE [LARGE SCALE GENOMIC DNA]</scope>
    <source>
        <strain evidence="7 8">B-23453</strain>
    </source>
</reference>
<keyword evidence="5 6" id="KW-0472">Membrane</keyword>
<dbReference type="Proteomes" id="UP001341444">
    <property type="component" value="Unassembled WGS sequence"/>
</dbReference>
<protein>
    <submittedName>
        <fullName evidence="7">Cytochrome c oxidase assembly protein</fullName>
    </submittedName>
</protein>
<evidence type="ECO:0000256" key="6">
    <source>
        <dbReference type="SAM" id="Phobius"/>
    </source>
</evidence>
<dbReference type="Pfam" id="PF09678">
    <property type="entry name" value="Caa3_CtaG"/>
    <property type="match status" value="1"/>
</dbReference>
<dbReference type="RefSeq" id="WP_066261703.1">
    <property type="nucleotide sequence ID" value="NZ_JARMAB010000026.1"/>
</dbReference>
<evidence type="ECO:0000313" key="7">
    <source>
        <dbReference type="EMBL" id="MED1204849.1"/>
    </source>
</evidence>
<evidence type="ECO:0000256" key="5">
    <source>
        <dbReference type="ARBA" id="ARBA00023136"/>
    </source>
</evidence>
<keyword evidence="4 6" id="KW-1133">Transmembrane helix</keyword>
<keyword evidence="2" id="KW-1003">Cell membrane</keyword>
<comment type="subcellular location">
    <subcellularLocation>
        <location evidence="1">Cell membrane</location>
        <topology evidence="1">Multi-pass membrane protein</topology>
    </subcellularLocation>
</comment>
<name>A0ABU6MK47_9BACI</name>
<feature type="transmembrane region" description="Helical" evidence="6">
    <location>
        <begin position="49"/>
        <end position="70"/>
    </location>
</feature>
<feature type="transmembrane region" description="Helical" evidence="6">
    <location>
        <begin position="109"/>
        <end position="130"/>
    </location>
</feature>
<evidence type="ECO:0000313" key="8">
    <source>
        <dbReference type="Proteomes" id="UP001341444"/>
    </source>
</evidence>
<comment type="caution">
    <text evidence="7">The sequence shown here is derived from an EMBL/GenBank/DDBJ whole genome shotgun (WGS) entry which is preliminary data.</text>
</comment>
<accession>A0ABU6MK47</accession>
<dbReference type="InterPro" id="IPR019108">
    <property type="entry name" value="Caa3_assmbl_CtaG-rel"/>
</dbReference>
<keyword evidence="3 6" id="KW-0812">Transmembrane</keyword>
<evidence type="ECO:0000256" key="1">
    <source>
        <dbReference type="ARBA" id="ARBA00004651"/>
    </source>
</evidence>
<feature type="transmembrane region" description="Helical" evidence="6">
    <location>
        <begin position="76"/>
        <end position="97"/>
    </location>
</feature>
<evidence type="ECO:0000256" key="4">
    <source>
        <dbReference type="ARBA" id="ARBA00022989"/>
    </source>
</evidence>
<feature type="transmembrane region" description="Helical" evidence="6">
    <location>
        <begin position="142"/>
        <end position="162"/>
    </location>
</feature>
<proteinExistence type="predicted"/>
<feature type="transmembrane region" description="Helical" evidence="6">
    <location>
        <begin position="20"/>
        <end position="40"/>
    </location>
</feature>
<dbReference type="EMBL" id="JARMAB010000026">
    <property type="protein sequence ID" value="MED1204849.1"/>
    <property type="molecule type" value="Genomic_DNA"/>
</dbReference>
<organism evidence="7 8">
    <name type="scientific">Heyndrickxia acidicola</name>
    <dbReference type="NCBI Taxonomy" id="209389"/>
    <lineage>
        <taxon>Bacteria</taxon>
        <taxon>Bacillati</taxon>
        <taxon>Bacillota</taxon>
        <taxon>Bacilli</taxon>
        <taxon>Bacillales</taxon>
        <taxon>Bacillaceae</taxon>
        <taxon>Heyndrickxia</taxon>
    </lineage>
</organism>
<feature type="transmembrane region" description="Helical" evidence="6">
    <location>
        <begin position="174"/>
        <end position="195"/>
    </location>
</feature>
<evidence type="ECO:0000256" key="2">
    <source>
        <dbReference type="ARBA" id="ARBA00022475"/>
    </source>
</evidence>
<keyword evidence="8" id="KW-1185">Reference proteome</keyword>
<gene>
    <name evidence="7" type="ORF">P4T90_17535</name>
</gene>
<evidence type="ECO:0000256" key="3">
    <source>
        <dbReference type="ARBA" id="ARBA00022692"/>
    </source>
</evidence>